<evidence type="ECO:0000259" key="1">
    <source>
        <dbReference type="Pfam" id="PF00485"/>
    </source>
</evidence>
<organism evidence="2 3">
    <name type="scientific">Saccharopolyspora oryzae</name>
    <dbReference type="NCBI Taxonomy" id="2997343"/>
    <lineage>
        <taxon>Bacteria</taxon>
        <taxon>Bacillati</taxon>
        <taxon>Actinomycetota</taxon>
        <taxon>Actinomycetes</taxon>
        <taxon>Pseudonocardiales</taxon>
        <taxon>Pseudonocardiaceae</taxon>
        <taxon>Saccharopolyspora</taxon>
    </lineage>
</organism>
<dbReference type="PRINTS" id="PR00988">
    <property type="entry name" value="URIDINKINASE"/>
</dbReference>
<gene>
    <name evidence="2" type="ORF">OU415_31780</name>
</gene>
<dbReference type="GO" id="GO:0016301">
    <property type="term" value="F:kinase activity"/>
    <property type="evidence" value="ECO:0007669"/>
    <property type="project" value="UniProtKB-KW"/>
</dbReference>
<keyword evidence="2" id="KW-0808">Transferase</keyword>
<dbReference type="PANTHER" id="PTHR10285">
    <property type="entry name" value="URIDINE KINASE"/>
    <property type="match status" value="1"/>
</dbReference>
<evidence type="ECO:0000313" key="2">
    <source>
        <dbReference type="EMBL" id="MDA3630045.1"/>
    </source>
</evidence>
<name>A0ABT4V7U7_9PSEU</name>
<comment type="caution">
    <text evidence="2">The sequence shown here is derived from an EMBL/GenBank/DDBJ whole genome shotgun (WGS) entry which is preliminary data.</text>
</comment>
<dbReference type="NCBIfam" id="NF006743">
    <property type="entry name" value="PRK09270.1-2"/>
    <property type="match status" value="1"/>
</dbReference>
<dbReference type="Gene3D" id="3.40.50.300">
    <property type="entry name" value="P-loop containing nucleotide triphosphate hydrolases"/>
    <property type="match status" value="1"/>
</dbReference>
<protein>
    <submittedName>
        <fullName evidence="2">Nucleoside/nucleotide kinase family protein</fullName>
    </submittedName>
</protein>
<dbReference type="EMBL" id="JAQGLA010000085">
    <property type="protein sequence ID" value="MDA3630045.1"/>
    <property type="molecule type" value="Genomic_DNA"/>
</dbReference>
<proteinExistence type="predicted"/>
<feature type="domain" description="Phosphoribulokinase/uridine kinase" evidence="1">
    <location>
        <begin position="22"/>
        <end position="201"/>
    </location>
</feature>
<dbReference type="Proteomes" id="UP001210380">
    <property type="component" value="Unassembled WGS sequence"/>
</dbReference>
<dbReference type="RefSeq" id="WP_270953179.1">
    <property type="nucleotide sequence ID" value="NZ_JAQGLA010000085.1"/>
</dbReference>
<reference evidence="2 3" key="1">
    <citation type="submission" date="2022-11" db="EMBL/GenBank/DDBJ databases">
        <title>Draft genome sequence of Saccharopolyspora sp. WRP15-2 isolated from rhizosphere soils of wild rice in Thailand.</title>
        <authorList>
            <person name="Duangmal K."/>
            <person name="Kammanee S."/>
            <person name="Muangham S."/>
        </authorList>
    </citation>
    <scope>NUCLEOTIDE SEQUENCE [LARGE SCALE GENOMIC DNA]</scope>
    <source>
        <strain evidence="2 3">WRP15-2</strain>
    </source>
</reference>
<dbReference type="Pfam" id="PF00485">
    <property type="entry name" value="PRK"/>
    <property type="match status" value="1"/>
</dbReference>
<keyword evidence="3" id="KW-1185">Reference proteome</keyword>
<accession>A0ABT4V7U7</accession>
<dbReference type="InterPro" id="IPR027417">
    <property type="entry name" value="P-loop_NTPase"/>
</dbReference>
<keyword evidence="2" id="KW-0418">Kinase</keyword>
<evidence type="ECO:0000313" key="3">
    <source>
        <dbReference type="Proteomes" id="UP001210380"/>
    </source>
</evidence>
<dbReference type="InterPro" id="IPR006083">
    <property type="entry name" value="PRK/URK"/>
</dbReference>
<sequence length="206" mass="22147">MVGYAELVARAKALAGSGQRRVLGIAGAPGAGKGTVAERVLAELGDCAVVVPMDGFHLANAQLRRLGLADRKGAPDTFDAAGYVSLLRRIRDGGETVYAPEFHREVEESYAAEIAVEPDVPLVITEGNYLLLDTPSWAGVRELLDECWFLAPDDEVRVQRLIARHVEHGRTPAEAAEWVQRSDEANAALIAPTRARADLVVVGDPE</sequence>
<dbReference type="SUPFAM" id="SSF52540">
    <property type="entry name" value="P-loop containing nucleoside triphosphate hydrolases"/>
    <property type="match status" value="1"/>
</dbReference>